<dbReference type="InterPro" id="IPR017948">
    <property type="entry name" value="TGFb_CS"/>
</dbReference>
<dbReference type="PANTHER" id="PTHR11848">
    <property type="entry name" value="TGF-BETA FAMILY"/>
    <property type="match status" value="1"/>
</dbReference>
<comment type="subcellular location">
    <subcellularLocation>
        <location evidence="1">Secreted</location>
    </subcellularLocation>
</comment>
<dbReference type="SUPFAM" id="SSF57501">
    <property type="entry name" value="Cystine-knot cytokines"/>
    <property type="match status" value="1"/>
</dbReference>
<dbReference type="PROSITE" id="PS51362">
    <property type="entry name" value="TGF_BETA_2"/>
    <property type="match status" value="1"/>
</dbReference>
<proteinExistence type="inferred from homology"/>
<organism evidence="10 11">
    <name type="scientific">Desmophyllum pertusum</name>
    <dbReference type="NCBI Taxonomy" id="174260"/>
    <lineage>
        <taxon>Eukaryota</taxon>
        <taxon>Metazoa</taxon>
        <taxon>Cnidaria</taxon>
        <taxon>Anthozoa</taxon>
        <taxon>Hexacorallia</taxon>
        <taxon>Scleractinia</taxon>
        <taxon>Caryophylliina</taxon>
        <taxon>Caryophylliidae</taxon>
        <taxon>Desmophyllum</taxon>
    </lineage>
</organism>
<keyword evidence="4 6" id="KW-0339">Growth factor</keyword>
<dbReference type="AlphaFoldDB" id="A0A9W9ZGE1"/>
<dbReference type="InterPro" id="IPR001839">
    <property type="entry name" value="TGF-b_C"/>
</dbReference>
<dbReference type="OrthoDB" id="5983863at2759"/>
<feature type="domain" description="TGF-beta family profile" evidence="9">
    <location>
        <begin position="100"/>
        <end position="217"/>
    </location>
</feature>
<evidence type="ECO:0000256" key="7">
    <source>
        <dbReference type="SAM" id="MobiDB-lite"/>
    </source>
</evidence>
<evidence type="ECO:0000256" key="3">
    <source>
        <dbReference type="ARBA" id="ARBA00022525"/>
    </source>
</evidence>
<evidence type="ECO:0000256" key="8">
    <source>
        <dbReference type="SAM" id="SignalP"/>
    </source>
</evidence>
<comment type="similarity">
    <text evidence="2 6">Belongs to the TGF-beta family.</text>
</comment>
<dbReference type="CDD" id="cd13756">
    <property type="entry name" value="TGF_beta_BMPs_GDFs"/>
    <property type="match status" value="1"/>
</dbReference>
<dbReference type="EMBL" id="MU826351">
    <property type="protein sequence ID" value="KAJ7380990.1"/>
    <property type="molecule type" value="Genomic_DNA"/>
</dbReference>
<feature type="signal peptide" evidence="8">
    <location>
        <begin position="1"/>
        <end position="20"/>
    </location>
</feature>
<feature type="compositionally biased region" description="Polar residues" evidence="7">
    <location>
        <begin position="33"/>
        <end position="46"/>
    </location>
</feature>
<evidence type="ECO:0000256" key="6">
    <source>
        <dbReference type="RuleBase" id="RU000354"/>
    </source>
</evidence>
<keyword evidence="11" id="KW-1185">Reference proteome</keyword>
<gene>
    <name evidence="10" type="ORF">OS493_004584</name>
</gene>
<evidence type="ECO:0000259" key="9">
    <source>
        <dbReference type="PROSITE" id="PS51362"/>
    </source>
</evidence>
<keyword evidence="3" id="KW-0964">Secreted</keyword>
<dbReference type="SMART" id="SM00204">
    <property type="entry name" value="TGFB"/>
    <property type="match status" value="1"/>
</dbReference>
<dbReference type="GO" id="GO:0005125">
    <property type="term" value="F:cytokine activity"/>
    <property type="evidence" value="ECO:0007669"/>
    <property type="project" value="TreeGrafter"/>
</dbReference>
<evidence type="ECO:0000256" key="1">
    <source>
        <dbReference type="ARBA" id="ARBA00004613"/>
    </source>
</evidence>
<accession>A0A9W9ZGE1</accession>
<evidence type="ECO:0000313" key="10">
    <source>
        <dbReference type="EMBL" id="KAJ7380990.1"/>
    </source>
</evidence>
<dbReference type="Pfam" id="PF00019">
    <property type="entry name" value="TGF_beta"/>
    <property type="match status" value="1"/>
</dbReference>
<dbReference type="Proteomes" id="UP001163046">
    <property type="component" value="Unassembled WGS sequence"/>
</dbReference>
<evidence type="ECO:0000313" key="11">
    <source>
        <dbReference type="Proteomes" id="UP001163046"/>
    </source>
</evidence>
<feature type="chain" id="PRO_5040880775" description="TGF-beta family profile domain-containing protein" evidence="8">
    <location>
        <begin position="21"/>
        <end position="217"/>
    </location>
</feature>
<dbReference type="Gene3D" id="2.10.90.10">
    <property type="entry name" value="Cystine-knot cytokines"/>
    <property type="match status" value="1"/>
</dbReference>
<reference evidence="10" key="1">
    <citation type="submission" date="2023-01" db="EMBL/GenBank/DDBJ databases">
        <title>Genome assembly of the deep-sea coral Lophelia pertusa.</title>
        <authorList>
            <person name="Herrera S."/>
            <person name="Cordes E."/>
        </authorList>
    </citation>
    <scope>NUCLEOTIDE SEQUENCE</scope>
    <source>
        <strain evidence="10">USNM1676648</strain>
        <tissue evidence="10">Polyp</tissue>
    </source>
</reference>
<sequence length="217" mass="24336">MTMLYLLLSLLASQLFLVSPSLIGKEQVENRQEPSPSSVVNRTASESDGPKTPPYLLKIYQNVIIKGHKAHGEAPSFQSFQAKSPAIHTEVEIKGSSPDTTKRHTPPAKVEEEVDGCQKEDMIVHTADLGLFAKVIKPESFNAFQCKGRCSLTQRKKFINHSLLKAIVKKKKGIKTEGEACCVPTKLRPKYFLFYIENRGYVIRTFKDMIVEDCGCY</sequence>
<dbReference type="GO" id="GO:0008083">
    <property type="term" value="F:growth factor activity"/>
    <property type="evidence" value="ECO:0007669"/>
    <property type="project" value="UniProtKB-KW"/>
</dbReference>
<dbReference type="PROSITE" id="PS00250">
    <property type="entry name" value="TGF_BETA_1"/>
    <property type="match status" value="1"/>
</dbReference>
<keyword evidence="5" id="KW-1015">Disulfide bond</keyword>
<evidence type="ECO:0000256" key="4">
    <source>
        <dbReference type="ARBA" id="ARBA00023030"/>
    </source>
</evidence>
<evidence type="ECO:0000256" key="5">
    <source>
        <dbReference type="ARBA" id="ARBA00023157"/>
    </source>
</evidence>
<comment type="caution">
    <text evidence="10">The sequence shown here is derived from an EMBL/GenBank/DDBJ whole genome shotgun (WGS) entry which is preliminary data.</text>
</comment>
<keyword evidence="8" id="KW-0732">Signal</keyword>
<dbReference type="GO" id="GO:0005615">
    <property type="term" value="C:extracellular space"/>
    <property type="evidence" value="ECO:0007669"/>
    <property type="project" value="TreeGrafter"/>
</dbReference>
<dbReference type="InterPro" id="IPR029034">
    <property type="entry name" value="Cystine-knot_cytokine"/>
</dbReference>
<name>A0A9W9ZGE1_9CNID</name>
<evidence type="ECO:0000256" key="2">
    <source>
        <dbReference type="ARBA" id="ARBA00006656"/>
    </source>
</evidence>
<protein>
    <recommendedName>
        <fullName evidence="9">TGF-beta family profile domain-containing protein</fullName>
    </recommendedName>
</protein>
<dbReference type="InterPro" id="IPR015615">
    <property type="entry name" value="TGF-beta-rel"/>
</dbReference>
<feature type="region of interest" description="Disordered" evidence="7">
    <location>
        <begin position="27"/>
        <end position="53"/>
    </location>
</feature>